<sequence>MSTAVVVGSGPNGLAAAIVLARAGHEVTVLEASDEVGGGVRSGTLGGVVVDHCSAIHPMAVGSAFLAGLGLERHGLRWRWPEVDCAHPLDGGDAGLLYRSVEQTAAGLGVDGPRWRALFAGPAARFDTLADDIMGPLLRVPAHPLTLARFGAPTVLPASVLARIFRTPAARALFGGVAAHTFRPLHYPMTSAIGLGILTAGHRHGWAVAEGGSQAITDALVSALTEFGGKVRTGVAITAAAQLPQADITMFDLAPTAVADILGDRLPRRTARGFRRFRYGPGAFKVDFAIRGPVPWTTAEVGRAGTVHLGGDFDEIAATEREIQAGRMPRRPFVLVGQQYLADPGRSAGEINPVYAYAHVPHGYSGDATDAIIAQFERFAPGFADRIVATAVRSTTEMSVYNPNYVGGDICTGAKDIRQLAFGPRPTLAPYDVGIPGMYICSAATPPGPGAHGMCGANAANRALAQLRNR</sequence>
<name>A0ACD1FIC6_MYCFR</name>
<evidence type="ECO:0000313" key="2">
    <source>
        <dbReference type="Proteomes" id="UP000825598"/>
    </source>
</evidence>
<reference evidence="1" key="1">
    <citation type="submission" date="2021-07" db="EMBL/GenBank/DDBJ databases">
        <title>Complete Genome Sequences of Mycobacterium farcinogenes Isolated from Clinical Specimens from Patients in Thailand.</title>
        <authorList>
            <person name="Sodsai P."/>
        </authorList>
    </citation>
    <scope>NUCLEOTIDE SEQUENCE</scope>
    <source>
        <strain evidence="1">BKK/CU-MFGFA-001</strain>
    </source>
</reference>
<protein>
    <submittedName>
        <fullName evidence="1">NAD(P)/FAD-dependent oxidoreductase</fullName>
    </submittedName>
</protein>
<organism evidence="1 2">
    <name type="scientific">Mycolicibacterium farcinogenes</name>
    <name type="common">Mycobacterium farcinogenes</name>
    <dbReference type="NCBI Taxonomy" id="1802"/>
    <lineage>
        <taxon>Bacteria</taxon>
        <taxon>Bacillati</taxon>
        <taxon>Actinomycetota</taxon>
        <taxon>Actinomycetes</taxon>
        <taxon>Mycobacteriales</taxon>
        <taxon>Mycobacteriaceae</taxon>
        <taxon>Mycolicibacterium</taxon>
    </lineage>
</organism>
<dbReference type="Proteomes" id="UP000825598">
    <property type="component" value="Chromosome"/>
</dbReference>
<evidence type="ECO:0000313" key="1">
    <source>
        <dbReference type="EMBL" id="QZH66667.1"/>
    </source>
</evidence>
<accession>A0ACD1FIC6</accession>
<keyword evidence="2" id="KW-1185">Reference proteome</keyword>
<gene>
    <name evidence="1" type="ORF">K6L26_02920</name>
</gene>
<dbReference type="EMBL" id="CP081673">
    <property type="protein sequence ID" value="QZH66667.1"/>
    <property type="molecule type" value="Genomic_DNA"/>
</dbReference>
<proteinExistence type="predicted"/>